<dbReference type="Pfam" id="PF02690">
    <property type="entry name" value="Na_Pi_cotrans"/>
    <property type="match status" value="2"/>
</dbReference>
<evidence type="ECO:0000256" key="6">
    <source>
        <dbReference type="SAM" id="Phobius"/>
    </source>
</evidence>
<accession>A0A9Q3ZDG2</accession>
<dbReference type="PANTHER" id="PTHR10010">
    <property type="entry name" value="SOLUTE CARRIER FAMILY 34 SODIUM PHOSPHATE , MEMBER 2-RELATED"/>
    <property type="match status" value="1"/>
</dbReference>
<dbReference type="NCBIfam" id="TIGR01013">
    <property type="entry name" value="2a58"/>
    <property type="match status" value="1"/>
</dbReference>
<evidence type="ECO:0000256" key="1">
    <source>
        <dbReference type="ARBA" id="ARBA00004651"/>
    </source>
</evidence>
<dbReference type="AlphaFoldDB" id="A0A9Q3ZDG2"/>
<keyword evidence="9" id="KW-1185">Reference proteome</keyword>
<dbReference type="GO" id="GO:0044341">
    <property type="term" value="P:sodium-dependent phosphate transport"/>
    <property type="evidence" value="ECO:0007669"/>
    <property type="project" value="InterPro"/>
</dbReference>
<evidence type="ECO:0000256" key="5">
    <source>
        <dbReference type="ARBA" id="ARBA00023136"/>
    </source>
</evidence>
<dbReference type="NCBIfam" id="TIGR00704">
    <property type="entry name" value="NaPi_cotrn_rel"/>
    <property type="match status" value="1"/>
</dbReference>
<feature type="transmembrane region" description="Helical" evidence="6">
    <location>
        <begin position="65"/>
        <end position="89"/>
    </location>
</feature>
<dbReference type="Pfam" id="PF01895">
    <property type="entry name" value="PhoU"/>
    <property type="match status" value="1"/>
</dbReference>
<dbReference type="Proteomes" id="UP001107961">
    <property type="component" value="Unassembled WGS sequence"/>
</dbReference>
<feature type="transmembrane region" description="Helical" evidence="6">
    <location>
        <begin position="203"/>
        <end position="226"/>
    </location>
</feature>
<sequence length="543" mass="59409">MQVLLHLMAAVALLVWGTHIVRTGVLRVYGARLRHWLSHYLDRRLLAFAAGTGVTALVQSSNATALLVSGFVADGLMPLATGLAILLGADLGTALMARVLTLDLSWLSPLLLIVGVPLFLSRKQSKAGQLARVALGLGLMLLALTLIIEAMAPVTEARGVRVLFESLTGDLLLDAVVGALFAMLTYSSLAAVLLTATLSAAGVLSLPVALCLVMGATVGSGVLAFLNSGFYHTAGRRVALGSLLFKLAGLILMLPFVDLTARWLATLSFAPQDLVIGFYLAYNGGRCLTMLPLTVPMARLCRLLLPDPATPEPRQGPRHLDPQALDQPALALANASREVLAMGDLVETMLDELGNAMRRETTRPKAPPEPLDDQLDSLHTAIKLYLARLPRERLSPDSQRRWSQVLEMSISLEQAGDMIERMMEKVRDRKTARRRSFSQSGLQELLELHERLRANLRLGLSVFLNDDEDSIRRLLEEKSRFQARQRQLAHAHLERLRHQVVQSLETSSLHLDLLGDMKRLNSLFCAATLKPVDRERPAGESRS</sequence>
<dbReference type="GeneID" id="94685403"/>
<name>A0A9Q3ZDG2_9GAMM</name>
<dbReference type="EMBL" id="JAJVKT010000014">
    <property type="protein sequence ID" value="MCE7509460.1"/>
    <property type="molecule type" value="Genomic_DNA"/>
</dbReference>
<keyword evidence="3 6" id="KW-0812">Transmembrane</keyword>
<dbReference type="KEGG" id="axe:P40_03170"/>
<feature type="transmembrane region" description="Helical" evidence="6">
    <location>
        <begin position="133"/>
        <end position="152"/>
    </location>
</feature>
<keyword evidence="2" id="KW-1003">Cell membrane</keyword>
<evidence type="ECO:0000313" key="9">
    <source>
        <dbReference type="Proteomes" id="UP001107961"/>
    </source>
</evidence>
<dbReference type="InterPro" id="IPR026022">
    <property type="entry name" value="PhoU_dom"/>
</dbReference>
<proteinExistence type="predicted"/>
<organism evidence="8 9">
    <name type="scientific">Alloalcanivorax xenomutans</name>
    <dbReference type="NCBI Taxonomy" id="1094342"/>
    <lineage>
        <taxon>Bacteria</taxon>
        <taxon>Pseudomonadati</taxon>
        <taxon>Pseudomonadota</taxon>
        <taxon>Gammaproteobacteria</taxon>
        <taxon>Oceanospirillales</taxon>
        <taxon>Alcanivoracaceae</taxon>
        <taxon>Alloalcanivorax</taxon>
    </lineage>
</organism>
<gene>
    <name evidence="8" type="ORF">LZG35_12485</name>
</gene>
<dbReference type="RefSeq" id="WP_051414178.1">
    <property type="nucleotide sequence ID" value="NZ_CBDDTQ010000003.1"/>
</dbReference>
<dbReference type="InterPro" id="IPR038078">
    <property type="entry name" value="PhoU-like_sf"/>
</dbReference>
<evidence type="ECO:0000259" key="7">
    <source>
        <dbReference type="Pfam" id="PF01895"/>
    </source>
</evidence>
<evidence type="ECO:0000256" key="3">
    <source>
        <dbReference type="ARBA" id="ARBA00022692"/>
    </source>
</evidence>
<evidence type="ECO:0000313" key="8">
    <source>
        <dbReference type="EMBL" id="MCE7509460.1"/>
    </source>
</evidence>
<reference evidence="8" key="1">
    <citation type="submission" date="2022-01" db="EMBL/GenBank/DDBJ databases">
        <authorList>
            <person name="Karlyshev A.V."/>
            <person name="Jaspars M."/>
        </authorList>
    </citation>
    <scope>NUCLEOTIDE SEQUENCE</scope>
    <source>
        <strain evidence="8">AGSA3-2</strain>
    </source>
</reference>
<keyword evidence="4 6" id="KW-1133">Transmembrane helix</keyword>
<dbReference type="NCBIfam" id="NF037997">
    <property type="entry name" value="Na_Pi_symport"/>
    <property type="match status" value="1"/>
</dbReference>
<keyword evidence="5 6" id="KW-0472">Membrane</keyword>
<dbReference type="PANTHER" id="PTHR10010:SF39">
    <property type="entry name" value="PHOU DOMAIN-CONTAINING PROTEIN"/>
    <property type="match status" value="1"/>
</dbReference>
<feature type="transmembrane region" description="Helical" evidence="6">
    <location>
        <begin position="172"/>
        <end position="196"/>
    </location>
</feature>
<dbReference type="InterPro" id="IPR004633">
    <property type="entry name" value="NaPi_cotrn-rel/YqeW-like"/>
</dbReference>
<dbReference type="GO" id="GO:0005886">
    <property type="term" value="C:plasma membrane"/>
    <property type="evidence" value="ECO:0007669"/>
    <property type="project" value="UniProtKB-SubCell"/>
</dbReference>
<feature type="transmembrane region" description="Helical" evidence="6">
    <location>
        <begin position="95"/>
        <end position="121"/>
    </location>
</feature>
<feature type="domain" description="PhoU" evidence="7">
    <location>
        <begin position="340"/>
        <end position="426"/>
    </location>
</feature>
<comment type="subcellular location">
    <subcellularLocation>
        <location evidence="1">Cell membrane</location>
        <topology evidence="1">Multi-pass membrane protein</topology>
    </subcellularLocation>
</comment>
<feature type="transmembrane region" description="Helical" evidence="6">
    <location>
        <begin position="238"/>
        <end position="257"/>
    </location>
</feature>
<dbReference type="Gene3D" id="1.20.58.220">
    <property type="entry name" value="Phosphate transport system protein phou homolog 2, domain 2"/>
    <property type="match status" value="1"/>
</dbReference>
<dbReference type="GO" id="GO:0005436">
    <property type="term" value="F:sodium:phosphate symporter activity"/>
    <property type="evidence" value="ECO:0007669"/>
    <property type="project" value="InterPro"/>
</dbReference>
<evidence type="ECO:0000256" key="2">
    <source>
        <dbReference type="ARBA" id="ARBA00022475"/>
    </source>
</evidence>
<protein>
    <submittedName>
        <fullName evidence="8">Na/Pi cotransporter family protein</fullName>
    </submittedName>
</protein>
<comment type="caution">
    <text evidence="8">The sequence shown here is derived from an EMBL/GenBank/DDBJ whole genome shotgun (WGS) entry which is preliminary data.</text>
</comment>
<dbReference type="InterPro" id="IPR003841">
    <property type="entry name" value="Na/Pi_transpt"/>
</dbReference>
<evidence type="ECO:0000256" key="4">
    <source>
        <dbReference type="ARBA" id="ARBA00022989"/>
    </source>
</evidence>
<dbReference type="SUPFAM" id="SSF109755">
    <property type="entry name" value="PhoU-like"/>
    <property type="match status" value="1"/>
</dbReference>